<reference evidence="1 2" key="1">
    <citation type="submission" date="2014-08" db="EMBL/GenBank/DDBJ databases">
        <title>Comparative genomics of the Paenibacillus odorifer group.</title>
        <authorList>
            <person name="den Bakker H.C."/>
            <person name="Tsai Y.-C."/>
            <person name="Martin N."/>
            <person name="Korlach J."/>
            <person name="Wiedmann M."/>
        </authorList>
    </citation>
    <scope>NUCLEOTIDE SEQUENCE [LARGE SCALE GENOMIC DNA]</scope>
    <source>
        <strain evidence="1 2">DSM 1735</strain>
    </source>
</reference>
<dbReference type="KEGG" id="pdu:PDUR_02830"/>
<protein>
    <submittedName>
        <fullName evidence="1">Uncharacterized protein</fullName>
    </submittedName>
</protein>
<sequence>MLAFAFLLGNRSNIKEQVRLVMILVQHHCKTAKVQLFSIKNVFSQRKPAIIQGFEVILTEFEAEWEQTCIFAGVLYIAILRRAKDAEFQVFCIIYSTPPKLKKNPPLPFGWPRLST</sequence>
<evidence type="ECO:0000313" key="1">
    <source>
        <dbReference type="EMBL" id="AIQ11058.1"/>
    </source>
</evidence>
<evidence type="ECO:0000313" key="2">
    <source>
        <dbReference type="Proteomes" id="UP000029409"/>
    </source>
</evidence>
<gene>
    <name evidence="1" type="ORF">PDUR_02830</name>
</gene>
<dbReference type="EMBL" id="CP009288">
    <property type="protein sequence ID" value="AIQ11058.1"/>
    <property type="molecule type" value="Genomic_DNA"/>
</dbReference>
<proteinExistence type="predicted"/>
<dbReference type="Proteomes" id="UP000029409">
    <property type="component" value="Chromosome"/>
</dbReference>
<keyword evidence="2" id="KW-1185">Reference proteome</keyword>
<dbReference type="AlphaFoldDB" id="A0A089HKZ7"/>
<accession>A0A089HKZ7</accession>
<name>A0A089HKZ7_PAEDU</name>
<organism evidence="1 2">
    <name type="scientific">Paenibacillus durus</name>
    <name type="common">Paenibacillus azotofixans</name>
    <dbReference type="NCBI Taxonomy" id="44251"/>
    <lineage>
        <taxon>Bacteria</taxon>
        <taxon>Bacillati</taxon>
        <taxon>Bacillota</taxon>
        <taxon>Bacilli</taxon>
        <taxon>Bacillales</taxon>
        <taxon>Paenibacillaceae</taxon>
        <taxon>Paenibacillus</taxon>
    </lineage>
</organism>